<dbReference type="Proteomes" id="UP000320239">
    <property type="component" value="Unassembled WGS sequence"/>
</dbReference>
<dbReference type="RefSeq" id="WP_122979694.1">
    <property type="nucleotide sequence ID" value="NZ_BOMX01000113.1"/>
</dbReference>
<dbReference type="SMART" id="SM01040">
    <property type="entry name" value="Bro-N"/>
    <property type="match status" value="1"/>
</dbReference>
<dbReference type="InterPro" id="IPR003497">
    <property type="entry name" value="BRO_N_domain"/>
</dbReference>
<name>A0A561WAX5_ACTTI</name>
<evidence type="ECO:0000259" key="1">
    <source>
        <dbReference type="PROSITE" id="PS51750"/>
    </source>
</evidence>
<dbReference type="Pfam" id="PF02498">
    <property type="entry name" value="Bro-N"/>
    <property type="match status" value="1"/>
</dbReference>
<dbReference type="AlphaFoldDB" id="A0A561WAX5"/>
<dbReference type="InterPro" id="IPR005039">
    <property type="entry name" value="Ant_C"/>
</dbReference>
<comment type="caution">
    <text evidence="2">The sequence shown here is derived from an EMBL/GenBank/DDBJ whole genome shotgun (WGS) entry which is preliminary data.</text>
</comment>
<accession>A0A561WAX5</accession>
<dbReference type="PANTHER" id="PTHR36180:SF2">
    <property type="entry name" value="BRO FAMILY PROTEIN"/>
    <property type="match status" value="1"/>
</dbReference>
<dbReference type="GO" id="GO:0003677">
    <property type="term" value="F:DNA binding"/>
    <property type="evidence" value="ECO:0007669"/>
    <property type="project" value="InterPro"/>
</dbReference>
<evidence type="ECO:0000313" key="2">
    <source>
        <dbReference type="EMBL" id="TWG21014.1"/>
    </source>
</evidence>
<keyword evidence="3" id="KW-1185">Reference proteome</keyword>
<dbReference type="EMBL" id="VIWY01000003">
    <property type="protein sequence ID" value="TWG21014.1"/>
    <property type="molecule type" value="Genomic_DNA"/>
</dbReference>
<protein>
    <submittedName>
        <fullName evidence="2">Phage antirepressor protein KilAC domain-containing protein</fullName>
    </submittedName>
</protein>
<proteinExistence type="predicted"/>
<reference evidence="2 3" key="1">
    <citation type="submission" date="2019-06" db="EMBL/GenBank/DDBJ databases">
        <title>Sequencing the genomes of 1000 actinobacteria strains.</title>
        <authorList>
            <person name="Klenk H.-P."/>
        </authorList>
    </citation>
    <scope>NUCLEOTIDE SEQUENCE [LARGE SCALE GENOMIC DNA]</scope>
    <source>
        <strain evidence="2 3">DSM 43866</strain>
    </source>
</reference>
<dbReference type="PROSITE" id="PS51750">
    <property type="entry name" value="BRO_N"/>
    <property type="match status" value="1"/>
</dbReference>
<feature type="domain" description="Bro-N" evidence="1">
    <location>
        <begin position="1"/>
        <end position="104"/>
    </location>
</feature>
<evidence type="ECO:0000313" key="3">
    <source>
        <dbReference type="Proteomes" id="UP000320239"/>
    </source>
</evidence>
<dbReference type="OrthoDB" id="9812611at2"/>
<dbReference type="Pfam" id="PF03374">
    <property type="entry name" value="ANT"/>
    <property type="match status" value="1"/>
</dbReference>
<organism evidence="2 3">
    <name type="scientific">Actinoplanes teichomyceticus</name>
    <dbReference type="NCBI Taxonomy" id="1867"/>
    <lineage>
        <taxon>Bacteria</taxon>
        <taxon>Bacillati</taxon>
        <taxon>Actinomycetota</taxon>
        <taxon>Actinomycetes</taxon>
        <taxon>Micromonosporales</taxon>
        <taxon>Micromonosporaceae</taxon>
        <taxon>Actinoplanes</taxon>
    </lineage>
</organism>
<dbReference type="PANTHER" id="PTHR36180">
    <property type="entry name" value="DNA-BINDING PROTEIN-RELATED-RELATED"/>
    <property type="match status" value="1"/>
</dbReference>
<gene>
    <name evidence="2" type="ORF">FHX34_103543</name>
</gene>
<sequence>MNDLAIFNYADVEVRTVLVDGEPWFVAADVCAILNFRMASDALRNLDEDEKGYALVRTPGGEQRMSTVSESGLYALIFRSRNDSAKKFRRWVTDEVLPAIRKTGRYETAPAIPQTYAEALQLAADQARQIELQSAQLAEAAPKAEAWDHLASADGDYAVADAAKILSRDPLIKIGRDRLFTLMHREGWVYRRQADRRWAVYQRAVNAGWLTELASSHYHPRTGELVLDPPQVRVRPKGLAELRKRLTGTQQQIEAA</sequence>